<evidence type="ECO:0000313" key="8">
    <source>
        <dbReference type="Proteomes" id="UP000633219"/>
    </source>
</evidence>
<dbReference type="Pfam" id="PF02653">
    <property type="entry name" value="BPD_transp_2"/>
    <property type="match status" value="1"/>
</dbReference>
<evidence type="ECO:0000256" key="2">
    <source>
        <dbReference type="ARBA" id="ARBA00022475"/>
    </source>
</evidence>
<dbReference type="RefSeq" id="WP_201662291.1">
    <property type="nucleotide sequence ID" value="NZ_JAEQNC010000012.1"/>
</dbReference>
<feature type="transmembrane region" description="Helical" evidence="6">
    <location>
        <begin position="186"/>
        <end position="207"/>
    </location>
</feature>
<feature type="transmembrane region" description="Helical" evidence="6">
    <location>
        <begin position="25"/>
        <end position="45"/>
    </location>
</feature>
<feature type="transmembrane region" description="Helical" evidence="6">
    <location>
        <begin position="151"/>
        <end position="174"/>
    </location>
</feature>
<evidence type="ECO:0000256" key="3">
    <source>
        <dbReference type="ARBA" id="ARBA00022692"/>
    </source>
</evidence>
<gene>
    <name evidence="7" type="ORF">JJB09_19705</name>
</gene>
<keyword evidence="8" id="KW-1185">Reference proteome</keyword>
<keyword evidence="2" id="KW-1003">Cell membrane</keyword>
<evidence type="ECO:0000256" key="4">
    <source>
        <dbReference type="ARBA" id="ARBA00022989"/>
    </source>
</evidence>
<evidence type="ECO:0000256" key="6">
    <source>
        <dbReference type="SAM" id="Phobius"/>
    </source>
</evidence>
<dbReference type="GO" id="GO:0005886">
    <property type="term" value="C:plasma membrane"/>
    <property type="evidence" value="ECO:0007669"/>
    <property type="project" value="UniProtKB-SubCell"/>
</dbReference>
<dbReference type="PANTHER" id="PTHR30482">
    <property type="entry name" value="HIGH-AFFINITY BRANCHED-CHAIN AMINO ACID TRANSPORT SYSTEM PERMEASE"/>
    <property type="match status" value="1"/>
</dbReference>
<dbReference type="InterPro" id="IPR001851">
    <property type="entry name" value="ABC_transp_permease"/>
</dbReference>
<keyword evidence="3 6" id="KW-0812">Transmembrane</keyword>
<reference evidence="7" key="1">
    <citation type="submission" date="2021-01" db="EMBL/GenBank/DDBJ databases">
        <title>Rhizobium sp. strain KVB221 16S ribosomal RNA gene Genome sequencing and assembly.</title>
        <authorList>
            <person name="Kang M."/>
        </authorList>
    </citation>
    <scope>NUCLEOTIDE SEQUENCE</scope>
    <source>
        <strain evidence="7">KVB221</strain>
    </source>
</reference>
<dbReference type="InterPro" id="IPR043428">
    <property type="entry name" value="LivM-like"/>
</dbReference>
<dbReference type="CDD" id="cd06581">
    <property type="entry name" value="TM_PBP1_LivM_like"/>
    <property type="match status" value="1"/>
</dbReference>
<evidence type="ECO:0000313" key="7">
    <source>
        <dbReference type="EMBL" id="MBL0374254.1"/>
    </source>
</evidence>
<feature type="transmembrane region" description="Helical" evidence="6">
    <location>
        <begin position="272"/>
        <end position="300"/>
    </location>
</feature>
<evidence type="ECO:0000256" key="1">
    <source>
        <dbReference type="ARBA" id="ARBA00004651"/>
    </source>
</evidence>
<dbReference type="PANTHER" id="PTHR30482:SF20">
    <property type="entry name" value="HIGH-AFFINITY BRANCHED-CHAIN AMINO ACID TRANSPORT SYSTEM PERMEASE PROTEIN LIVM"/>
    <property type="match status" value="1"/>
</dbReference>
<keyword evidence="4 6" id="KW-1133">Transmembrane helix</keyword>
<feature type="transmembrane region" description="Helical" evidence="6">
    <location>
        <begin position="320"/>
        <end position="341"/>
    </location>
</feature>
<dbReference type="GO" id="GO:0015658">
    <property type="term" value="F:branched-chain amino acid transmembrane transporter activity"/>
    <property type="evidence" value="ECO:0007669"/>
    <property type="project" value="InterPro"/>
</dbReference>
<dbReference type="EMBL" id="JAEQNC010000012">
    <property type="protein sequence ID" value="MBL0374254.1"/>
    <property type="molecule type" value="Genomic_DNA"/>
</dbReference>
<feature type="transmembrane region" description="Helical" evidence="6">
    <location>
        <begin position="238"/>
        <end position="260"/>
    </location>
</feature>
<feature type="transmembrane region" description="Helical" evidence="6">
    <location>
        <begin position="57"/>
        <end position="74"/>
    </location>
</feature>
<proteinExistence type="predicted"/>
<comment type="subcellular location">
    <subcellularLocation>
        <location evidence="1">Cell membrane</location>
        <topology evidence="1">Multi-pass membrane protein</topology>
    </subcellularLocation>
</comment>
<sequence length="362" mass="37772">MTIVTSSIAEAAPTGSGSHTMLRDIIGRSATLFILAGAVLLIVLAAHLGDIVLQRRVIFCLVNLVAVVGLYIFMGNSGVLNFSSVGFMAIGAYTSALLTMMPGMKATFLPDLPAWLAAAEISPLAGAFAAGGMAALVALVVGWPLMRLSGIGAGIATLSLLIICYIVLGNWNSVTGGQQSLMGLKAYVGLWTSGLWAIAAITIAFIYQETRFAIALRASREDEVAARASGIHIVRERLIAFVLGAFVAGVGGALFGHFLGTLRVENFYFDPTFLFISMLVVGGMRSLTGAVAGTVLISLLTEILRLLEVGIPLPGTGLTLAAASGLGDVALAAVMLLIILFRPQGITGGREAIEFFRRKNGN</sequence>
<evidence type="ECO:0000256" key="5">
    <source>
        <dbReference type="ARBA" id="ARBA00023136"/>
    </source>
</evidence>
<organism evidence="7 8">
    <name type="scientific">Rhizobium setariae</name>
    <dbReference type="NCBI Taxonomy" id="2801340"/>
    <lineage>
        <taxon>Bacteria</taxon>
        <taxon>Pseudomonadati</taxon>
        <taxon>Pseudomonadota</taxon>
        <taxon>Alphaproteobacteria</taxon>
        <taxon>Hyphomicrobiales</taxon>
        <taxon>Rhizobiaceae</taxon>
        <taxon>Rhizobium/Agrobacterium group</taxon>
        <taxon>Rhizobium</taxon>
    </lineage>
</organism>
<accession>A0A936YTP8</accession>
<keyword evidence="5 6" id="KW-0472">Membrane</keyword>
<feature type="transmembrane region" description="Helical" evidence="6">
    <location>
        <begin position="121"/>
        <end position="145"/>
    </location>
</feature>
<name>A0A936YTP8_9HYPH</name>
<comment type="caution">
    <text evidence="7">The sequence shown here is derived from an EMBL/GenBank/DDBJ whole genome shotgun (WGS) entry which is preliminary data.</text>
</comment>
<feature type="transmembrane region" description="Helical" evidence="6">
    <location>
        <begin position="80"/>
        <end position="100"/>
    </location>
</feature>
<dbReference type="Proteomes" id="UP000633219">
    <property type="component" value="Unassembled WGS sequence"/>
</dbReference>
<protein>
    <submittedName>
        <fullName evidence="7">Branched-chain amino acid ABC transporter permease</fullName>
    </submittedName>
</protein>
<dbReference type="AlphaFoldDB" id="A0A936YTP8"/>